<name>A0AAD7HZI8_9AGAR</name>
<organism evidence="2 3">
    <name type="scientific">Mycena maculata</name>
    <dbReference type="NCBI Taxonomy" id="230809"/>
    <lineage>
        <taxon>Eukaryota</taxon>
        <taxon>Fungi</taxon>
        <taxon>Dikarya</taxon>
        <taxon>Basidiomycota</taxon>
        <taxon>Agaricomycotina</taxon>
        <taxon>Agaricomycetes</taxon>
        <taxon>Agaricomycetidae</taxon>
        <taxon>Agaricales</taxon>
        <taxon>Marasmiineae</taxon>
        <taxon>Mycenaceae</taxon>
        <taxon>Mycena</taxon>
    </lineage>
</organism>
<proteinExistence type="predicted"/>
<reference evidence="2" key="1">
    <citation type="submission" date="2023-03" db="EMBL/GenBank/DDBJ databases">
        <title>Massive genome expansion in bonnet fungi (Mycena s.s.) driven by repeated elements and novel gene families across ecological guilds.</title>
        <authorList>
            <consortium name="Lawrence Berkeley National Laboratory"/>
            <person name="Harder C.B."/>
            <person name="Miyauchi S."/>
            <person name="Viragh M."/>
            <person name="Kuo A."/>
            <person name="Thoen E."/>
            <person name="Andreopoulos B."/>
            <person name="Lu D."/>
            <person name="Skrede I."/>
            <person name="Drula E."/>
            <person name="Henrissat B."/>
            <person name="Morin E."/>
            <person name="Kohler A."/>
            <person name="Barry K."/>
            <person name="LaButti K."/>
            <person name="Morin E."/>
            <person name="Salamov A."/>
            <person name="Lipzen A."/>
            <person name="Mereny Z."/>
            <person name="Hegedus B."/>
            <person name="Baldrian P."/>
            <person name="Stursova M."/>
            <person name="Weitz H."/>
            <person name="Taylor A."/>
            <person name="Grigoriev I.V."/>
            <person name="Nagy L.G."/>
            <person name="Martin F."/>
            <person name="Kauserud H."/>
        </authorList>
    </citation>
    <scope>NUCLEOTIDE SEQUENCE</scope>
    <source>
        <strain evidence="2">CBHHK188m</strain>
    </source>
</reference>
<dbReference type="AlphaFoldDB" id="A0AAD7HZI8"/>
<feature type="region of interest" description="Disordered" evidence="1">
    <location>
        <begin position="145"/>
        <end position="202"/>
    </location>
</feature>
<gene>
    <name evidence="2" type="ORF">DFH07DRAFT_1065909</name>
</gene>
<evidence type="ECO:0000313" key="3">
    <source>
        <dbReference type="Proteomes" id="UP001215280"/>
    </source>
</evidence>
<dbReference type="EMBL" id="JARJLG010000187">
    <property type="protein sequence ID" value="KAJ7730899.1"/>
    <property type="molecule type" value="Genomic_DNA"/>
</dbReference>
<evidence type="ECO:0000313" key="2">
    <source>
        <dbReference type="EMBL" id="KAJ7730899.1"/>
    </source>
</evidence>
<feature type="compositionally biased region" description="Basic and acidic residues" evidence="1">
    <location>
        <begin position="192"/>
        <end position="202"/>
    </location>
</feature>
<sequence>MVTRRTRKSSPPSTTSSLRKITRDLIRLDPLSTKYSAITKKYPGADGSKALDNLRNKILKTLDLSLDMACERIFKLTGPDPDFRVKLAILPPQRRFVNQQEEPGQVPRPFWGHVDEFYQNKTREFGVSFDTPRWGSYWKETVEMDGSAKPSPSVIEPAEPSLFTTKPLTLASPNSSSSSSSTSGHKRRSRKVERLADDTPAK</sequence>
<feature type="compositionally biased region" description="Low complexity" evidence="1">
    <location>
        <begin position="172"/>
        <end position="183"/>
    </location>
</feature>
<protein>
    <submittedName>
        <fullName evidence="2">Uncharacterized protein</fullName>
    </submittedName>
</protein>
<keyword evidence="3" id="KW-1185">Reference proteome</keyword>
<dbReference type="Proteomes" id="UP001215280">
    <property type="component" value="Unassembled WGS sequence"/>
</dbReference>
<accession>A0AAD7HZI8</accession>
<comment type="caution">
    <text evidence="2">The sequence shown here is derived from an EMBL/GenBank/DDBJ whole genome shotgun (WGS) entry which is preliminary data.</text>
</comment>
<evidence type="ECO:0000256" key="1">
    <source>
        <dbReference type="SAM" id="MobiDB-lite"/>
    </source>
</evidence>